<sequence length="189" mass="20638">MDLRTAAADTGTKARTRRAILDAAVTVLTADPAASLADIAAAAGVGRTTVHRYFPERADLTTALQQMGWEHVVQATRRARLTEGTGADGLDRLCQEYFDLGNVLMLVFNYSDPDGDVTWDCDPDNQSVLDLITRGHHDGSIDPTLTGPWIRDVLWALLYVAWQQSRTGVASRHQALDSCLRALHKVVAP</sequence>
<dbReference type="Pfam" id="PF00440">
    <property type="entry name" value="TetR_N"/>
    <property type="match status" value="1"/>
</dbReference>
<gene>
    <name evidence="6" type="ORF">CLV68_3021</name>
</gene>
<evidence type="ECO:0000256" key="3">
    <source>
        <dbReference type="ARBA" id="ARBA00023163"/>
    </source>
</evidence>
<dbReference type="PROSITE" id="PS50977">
    <property type="entry name" value="HTH_TETR_2"/>
    <property type="match status" value="1"/>
</dbReference>
<dbReference type="AlphaFoldDB" id="A0A421B2M8"/>
<keyword evidence="7" id="KW-1185">Reference proteome</keyword>
<dbReference type="PANTHER" id="PTHR30055:SF234">
    <property type="entry name" value="HTH-TYPE TRANSCRIPTIONAL REGULATOR BETI"/>
    <property type="match status" value="1"/>
</dbReference>
<evidence type="ECO:0000256" key="4">
    <source>
        <dbReference type="PROSITE-ProRule" id="PRU00335"/>
    </source>
</evidence>
<organism evidence="6 7">
    <name type="scientific">Actinokineospora cianjurensis</name>
    <dbReference type="NCBI Taxonomy" id="585224"/>
    <lineage>
        <taxon>Bacteria</taxon>
        <taxon>Bacillati</taxon>
        <taxon>Actinomycetota</taxon>
        <taxon>Actinomycetes</taxon>
        <taxon>Pseudonocardiales</taxon>
        <taxon>Pseudonocardiaceae</taxon>
        <taxon>Actinokineospora</taxon>
    </lineage>
</organism>
<feature type="DNA-binding region" description="H-T-H motif" evidence="4">
    <location>
        <begin position="35"/>
        <end position="54"/>
    </location>
</feature>
<evidence type="ECO:0000256" key="2">
    <source>
        <dbReference type="ARBA" id="ARBA00023125"/>
    </source>
</evidence>
<dbReference type="EMBL" id="RCDD01000002">
    <property type="protein sequence ID" value="RLK58553.1"/>
    <property type="molecule type" value="Genomic_DNA"/>
</dbReference>
<dbReference type="Proteomes" id="UP000282454">
    <property type="component" value="Unassembled WGS sequence"/>
</dbReference>
<name>A0A421B2M8_9PSEU</name>
<keyword evidence="3" id="KW-0804">Transcription</keyword>
<dbReference type="PANTHER" id="PTHR30055">
    <property type="entry name" value="HTH-TYPE TRANSCRIPTIONAL REGULATOR RUTR"/>
    <property type="match status" value="1"/>
</dbReference>
<dbReference type="SUPFAM" id="SSF46689">
    <property type="entry name" value="Homeodomain-like"/>
    <property type="match status" value="1"/>
</dbReference>
<dbReference type="InterPro" id="IPR001647">
    <property type="entry name" value="HTH_TetR"/>
</dbReference>
<evidence type="ECO:0000313" key="6">
    <source>
        <dbReference type="EMBL" id="RLK58553.1"/>
    </source>
</evidence>
<keyword evidence="1" id="KW-0805">Transcription regulation</keyword>
<keyword evidence="2 4" id="KW-0238">DNA-binding</keyword>
<dbReference type="InterPro" id="IPR050109">
    <property type="entry name" value="HTH-type_TetR-like_transc_reg"/>
</dbReference>
<reference evidence="6 7" key="1">
    <citation type="submission" date="2018-10" db="EMBL/GenBank/DDBJ databases">
        <title>Genomic Encyclopedia of Archaeal and Bacterial Type Strains, Phase II (KMG-II): from individual species to whole genera.</title>
        <authorList>
            <person name="Goeker M."/>
        </authorList>
    </citation>
    <scope>NUCLEOTIDE SEQUENCE [LARGE SCALE GENOMIC DNA]</scope>
    <source>
        <strain evidence="6 7">DSM 45657</strain>
    </source>
</reference>
<proteinExistence type="predicted"/>
<evidence type="ECO:0000259" key="5">
    <source>
        <dbReference type="PROSITE" id="PS50977"/>
    </source>
</evidence>
<evidence type="ECO:0000313" key="7">
    <source>
        <dbReference type="Proteomes" id="UP000282454"/>
    </source>
</evidence>
<dbReference type="OrthoDB" id="8654052at2"/>
<dbReference type="GO" id="GO:0000976">
    <property type="term" value="F:transcription cis-regulatory region binding"/>
    <property type="evidence" value="ECO:0007669"/>
    <property type="project" value="TreeGrafter"/>
</dbReference>
<accession>A0A421B2M8</accession>
<dbReference type="RefSeq" id="WP_121391272.1">
    <property type="nucleotide sequence ID" value="NZ_RCDD01000002.1"/>
</dbReference>
<evidence type="ECO:0000256" key="1">
    <source>
        <dbReference type="ARBA" id="ARBA00023015"/>
    </source>
</evidence>
<dbReference type="InterPro" id="IPR009057">
    <property type="entry name" value="Homeodomain-like_sf"/>
</dbReference>
<dbReference type="Gene3D" id="1.10.357.10">
    <property type="entry name" value="Tetracycline Repressor, domain 2"/>
    <property type="match status" value="1"/>
</dbReference>
<dbReference type="GO" id="GO:0003700">
    <property type="term" value="F:DNA-binding transcription factor activity"/>
    <property type="evidence" value="ECO:0007669"/>
    <property type="project" value="TreeGrafter"/>
</dbReference>
<feature type="domain" description="HTH tetR-type" evidence="5">
    <location>
        <begin position="14"/>
        <end position="72"/>
    </location>
</feature>
<comment type="caution">
    <text evidence="6">The sequence shown here is derived from an EMBL/GenBank/DDBJ whole genome shotgun (WGS) entry which is preliminary data.</text>
</comment>
<protein>
    <submittedName>
        <fullName evidence="6">TetR family transcriptional regulator</fullName>
    </submittedName>
</protein>